<feature type="compositionally biased region" description="Acidic residues" evidence="1">
    <location>
        <begin position="161"/>
        <end position="180"/>
    </location>
</feature>
<dbReference type="Pfam" id="PF07690">
    <property type="entry name" value="MFS_1"/>
    <property type="match status" value="1"/>
</dbReference>
<dbReference type="VEuPathDB" id="ToxoDB:CSUI_010744"/>
<dbReference type="RefSeq" id="XP_067917178.1">
    <property type="nucleotide sequence ID" value="XM_068070846.1"/>
</dbReference>
<dbReference type="GO" id="GO:0022857">
    <property type="term" value="F:transmembrane transporter activity"/>
    <property type="evidence" value="ECO:0007669"/>
    <property type="project" value="InterPro"/>
</dbReference>
<keyword evidence="2" id="KW-0812">Transmembrane</keyword>
<dbReference type="InterPro" id="IPR011701">
    <property type="entry name" value="MFS"/>
</dbReference>
<feature type="compositionally biased region" description="Polar residues" evidence="1">
    <location>
        <begin position="112"/>
        <end position="124"/>
    </location>
</feature>
<keyword evidence="2" id="KW-0472">Membrane</keyword>
<feature type="compositionally biased region" description="Low complexity" evidence="1">
    <location>
        <begin position="96"/>
        <end position="106"/>
    </location>
</feature>
<keyword evidence="2" id="KW-1133">Transmembrane helix</keyword>
<dbReference type="InterPro" id="IPR036259">
    <property type="entry name" value="MFS_trans_sf"/>
</dbReference>
<feature type="transmembrane region" description="Helical" evidence="2">
    <location>
        <begin position="66"/>
        <end position="85"/>
    </location>
</feature>
<dbReference type="GeneID" id="94434057"/>
<proteinExistence type="predicted"/>
<dbReference type="PANTHER" id="PTHR23525:SF1">
    <property type="entry name" value="NODULIN-LIKE DOMAIN-CONTAINING PROTEIN"/>
    <property type="match status" value="1"/>
</dbReference>
<feature type="transmembrane region" description="Helical" evidence="2">
    <location>
        <begin position="251"/>
        <end position="272"/>
    </location>
</feature>
<keyword evidence="4" id="KW-1185">Reference proteome</keyword>
<dbReference type="SUPFAM" id="SSF103473">
    <property type="entry name" value="MFS general substrate transporter"/>
    <property type="match status" value="1"/>
</dbReference>
<comment type="caution">
    <text evidence="3">The sequence shown here is derived from an EMBL/GenBank/DDBJ whole genome shotgun (WGS) entry which is preliminary data.</text>
</comment>
<evidence type="ECO:0000313" key="4">
    <source>
        <dbReference type="Proteomes" id="UP000221165"/>
    </source>
</evidence>
<feature type="transmembrane region" description="Helical" evidence="2">
    <location>
        <begin position="216"/>
        <end position="239"/>
    </location>
</feature>
<protein>
    <submittedName>
        <fullName evidence="3">Major facilitator family protein</fullName>
    </submittedName>
</protein>
<feature type="transmembrane region" description="Helical" evidence="2">
    <location>
        <begin position="35"/>
        <end position="54"/>
    </location>
</feature>
<name>A0A2C6KG46_9APIC</name>
<gene>
    <name evidence="3" type="ORF">CSUI_010744</name>
</gene>
<feature type="region of interest" description="Disordered" evidence="1">
    <location>
        <begin position="96"/>
        <end position="183"/>
    </location>
</feature>
<evidence type="ECO:0000256" key="1">
    <source>
        <dbReference type="SAM" id="MobiDB-lite"/>
    </source>
</evidence>
<dbReference type="PANTHER" id="PTHR23525">
    <property type="entry name" value="TRANSPORTER, PUTATIVE-RELATED"/>
    <property type="match status" value="1"/>
</dbReference>
<organism evidence="3 4">
    <name type="scientific">Cystoisospora suis</name>
    <dbReference type="NCBI Taxonomy" id="483139"/>
    <lineage>
        <taxon>Eukaryota</taxon>
        <taxon>Sar</taxon>
        <taxon>Alveolata</taxon>
        <taxon>Apicomplexa</taxon>
        <taxon>Conoidasida</taxon>
        <taxon>Coccidia</taxon>
        <taxon>Eucoccidiorida</taxon>
        <taxon>Eimeriorina</taxon>
        <taxon>Sarcocystidae</taxon>
        <taxon>Cystoisospora</taxon>
    </lineage>
</organism>
<evidence type="ECO:0000313" key="3">
    <source>
        <dbReference type="EMBL" id="PHJ15445.1"/>
    </source>
</evidence>
<dbReference type="EMBL" id="MIGC01008160">
    <property type="protein sequence ID" value="PHJ15445.1"/>
    <property type="molecule type" value="Genomic_DNA"/>
</dbReference>
<reference evidence="3 4" key="1">
    <citation type="journal article" date="2017" name="Int. J. Parasitol.">
        <title>The genome of the protozoan parasite Cystoisospora suis and a reverse vaccinology approach to identify vaccine candidates.</title>
        <authorList>
            <person name="Palmieri N."/>
            <person name="Shrestha A."/>
            <person name="Ruttkowski B."/>
            <person name="Beck T."/>
            <person name="Vogl C."/>
            <person name="Tomley F."/>
            <person name="Blake D.P."/>
            <person name="Joachim A."/>
        </authorList>
    </citation>
    <scope>NUCLEOTIDE SEQUENCE [LARGE SCALE GENOMIC DNA]</scope>
    <source>
        <strain evidence="3 4">Wien I</strain>
    </source>
</reference>
<feature type="non-terminal residue" evidence="3">
    <location>
        <position position="293"/>
    </location>
</feature>
<dbReference type="OrthoDB" id="541403at2759"/>
<accession>A0A2C6KG46</accession>
<dbReference type="Proteomes" id="UP000221165">
    <property type="component" value="Unassembled WGS sequence"/>
</dbReference>
<sequence>MWKGWYEFVTVCTESLFNDSIPQGRRSELYVHRRIVTTLANGVGPLFSLFVFYVEGNSWNLSVLHTVLHVGLILSLPQAFVLWMWRDVLPPPSPSSLSLSSSSCSSKDQDFPSYQRTSLKTPSPASAEREEEEEVRGDEADLSVLHTTPSQPVALSASSEEREDKEEEDAKDGAVEEDEEDKRGILTGVCTHHSHVVNKDSLGERKERRQIKKSRAVPWLVFISHCITFSGAGMTVKYFPLFFKSEYQLQPIHMCLLSSVYTLFIAFFTYAIQRMAVRIGRPQASLLSTGLGI</sequence>
<dbReference type="AlphaFoldDB" id="A0A2C6KG46"/>
<evidence type="ECO:0000256" key="2">
    <source>
        <dbReference type="SAM" id="Phobius"/>
    </source>
</evidence>